<name>A0A7D5PCA4_9EURY</name>
<feature type="region of interest" description="Disordered" evidence="1">
    <location>
        <begin position="1"/>
        <end position="54"/>
    </location>
</feature>
<proteinExistence type="predicted"/>
<dbReference type="EMBL" id="CP058909">
    <property type="protein sequence ID" value="QLH83022.1"/>
    <property type="molecule type" value="Genomic_DNA"/>
</dbReference>
<gene>
    <name evidence="2" type="ORF">HZS54_15925</name>
</gene>
<protein>
    <submittedName>
        <fullName evidence="2">Uncharacterized protein</fullName>
    </submittedName>
</protein>
<reference evidence="2 3" key="1">
    <citation type="submission" date="2020-07" db="EMBL/GenBank/DDBJ databases">
        <title>Halosimplex litoreum sp. nov. and Halosimplex rubrum sp. nov., isolated from different salt environments.</title>
        <authorList>
            <person name="Cui H."/>
        </authorList>
    </citation>
    <scope>NUCLEOTIDE SEQUENCE [LARGE SCALE GENOMIC DNA]</scope>
    <source>
        <strain evidence="2 3">R2</strain>
    </source>
</reference>
<dbReference type="Proteomes" id="UP000509346">
    <property type="component" value="Chromosome"/>
</dbReference>
<dbReference type="AlphaFoldDB" id="A0A7D5PCA4"/>
<feature type="compositionally biased region" description="Acidic residues" evidence="1">
    <location>
        <begin position="1"/>
        <end position="14"/>
    </location>
</feature>
<evidence type="ECO:0000313" key="2">
    <source>
        <dbReference type="EMBL" id="QLH83022.1"/>
    </source>
</evidence>
<feature type="compositionally biased region" description="Acidic residues" evidence="1">
    <location>
        <begin position="30"/>
        <end position="54"/>
    </location>
</feature>
<sequence>MTDEEKDDEESELEMNERQRQVLECGGDIEVSEDTEELVADAPDETDEDGDADD</sequence>
<accession>A0A7D5PCA4</accession>
<dbReference type="RefSeq" id="WP_179918080.1">
    <property type="nucleotide sequence ID" value="NZ_CP058909.1"/>
</dbReference>
<dbReference type="KEGG" id="hpel:HZS54_15925"/>
<dbReference type="GeneID" id="56084108"/>
<evidence type="ECO:0000256" key="1">
    <source>
        <dbReference type="SAM" id="MobiDB-lite"/>
    </source>
</evidence>
<keyword evidence="3" id="KW-1185">Reference proteome</keyword>
<organism evidence="2 3">
    <name type="scientific">Halosimplex pelagicum</name>
    <dbReference type="NCBI Taxonomy" id="869886"/>
    <lineage>
        <taxon>Archaea</taxon>
        <taxon>Methanobacteriati</taxon>
        <taxon>Methanobacteriota</taxon>
        <taxon>Stenosarchaea group</taxon>
        <taxon>Halobacteria</taxon>
        <taxon>Halobacteriales</taxon>
        <taxon>Haloarculaceae</taxon>
        <taxon>Halosimplex</taxon>
    </lineage>
</organism>
<evidence type="ECO:0000313" key="3">
    <source>
        <dbReference type="Proteomes" id="UP000509346"/>
    </source>
</evidence>